<dbReference type="InterPro" id="IPR014729">
    <property type="entry name" value="Rossmann-like_a/b/a_fold"/>
</dbReference>
<dbReference type="PRINTS" id="PR01438">
    <property type="entry name" value="UNVRSLSTRESS"/>
</dbReference>
<reference evidence="3 4" key="1">
    <citation type="journal article" date="2015" name="Genome Announc.">
        <title>Expanding the biotechnology potential of lactobacilli through comparative genomics of 213 strains and associated genera.</title>
        <authorList>
            <person name="Sun Z."/>
            <person name="Harris H.M."/>
            <person name="McCann A."/>
            <person name="Guo C."/>
            <person name="Argimon S."/>
            <person name="Zhang W."/>
            <person name="Yang X."/>
            <person name="Jeffery I.B."/>
            <person name="Cooney J.C."/>
            <person name="Kagawa T.F."/>
            <person name="Liu W."/>
            <person name="Song Y."/>
            <person name="Salvetti E."/>
            <person name="Wrobel A."/>
            <person name="Rasinkangas P."/>
            <person name="Parkhill J."/>
            <person name="Rea M.C."/>
            <person name="O'Sullivan O."/>
            <person name="Ritari J."/>
            <person name="Douillard F.P."/>
            <person name="Paul Ross R."/>
            <person name="Yang R."/>
            <person name="Briner A.E."/>
            <person name="Felis G.E."/>
            <person name="de Vos W.M."/>
            <person name="Barrangou R."/>
            <person name="Klaenhammer T.R."/>
            <person name="Caufield P.W."/>
            <person name="Cui Y."/>
            <person name="Zhang H."/>
            <person name="O'Toole P.W."/>
        </authorList>
    </citation>
    <scope>NUCLEOTIDE SEQUENCE [LARGE SCALE GENOMIC DNA]</scope>
    <source>
        <strain evidence="3 4">DSM 18933</strain>
    </source>
</reference>
<sequence>MTQEYKRILVAVDGSEGSDVALKTAIETTKRHKDSHLDILRVLDLNSFEYGGAGIALDGHQIYEVEQANEKYLTDLKEDIVKKGYLKEDQVSVHLRFGNPKMVITQDFQPEYKNDLIVIGSTGKNFIQRLVVGSVASYVIQTAKCDVLMAKYNKDDK</sequence>
<dbReference type="Proteomes" id="UP000051054">
    <property type="component" value="Unassembled WGS sequence"/>
</dbReference>
<evidence type="ECO:0000313" key="4">
    <source>
        <dbReference type="Proteomes" id="UP000051054"/>
    </source>
</evidence>
<dbReference type="PATRIC" id="fig|1423755.3.peg.1309"/>
<dbReference type="EMBL" id="AZGD01000023">
    <property type="protein sequence ID" value="KRM19987.1"/>
    <property type="molecule type" value="Genomic_DNA"/>
</dbReference>
<dbReference type="PANTHER" id="PTHR46268:SF6">
    <property type="entry name" value="UNIVERSAL STRESS PROTEIN UP12"/>
    <property type="match status" value="1"/>
</dbReference>
<dbReference type="PANTHER" id="PTHR46268">
    <property type="entry name" value="STRESS RESPONSE PROTEIN NHAX"/>
    <property type="match status" value="1"/>
</dbReference>
<gene>
    <name evidence="3" type="ORF">FC40_GL001238</name>
</gene>
<accession>A0A0R1WZ13</accession>
<dbReference type="CDD" id="cd00293">
    <property type="entry name" value="USP-like"/>
    <property type="match status" value="1"/>
</dbReference>
<dbReference type="InterPro" id="IPR006016">
    <property type="entry name" value="UspA"/>
</dbReference>
<organism evidence="3 4">
    <name type="scientific">Ligilactobacillus hayakitensis DSM 18933 = JCM 14209</name>
    <dbReference type="NCBI Taxonomy" id="1423755"/>
    <lineage>
        <taxon>Bacteria</taxon>
        <taxon>Bacillati</taxon>
        <taxon>Bacillota</taxon>
        <taxon>Bacilli</taxon>
        <taxon>Lactobacillales</taxon>
        <taxon>Lactobacillaceae</taxon>
        <taxon>Ligilactobacillus</taxon>
    </lineage>
</organism>
<dbReference type="Gene3D" id="3.40.50.620">
    <property type="entry name" value="HUPs"/>
    <property type="match status" value="1"/>
</dbReference>
<dbReference type="OrthoDB" id="9789668at2"/>
<dbReference type="Pfam" id="PF00582">
    <property type="entry name" value="Usp"/>
    <property type="match status" value="1"/>
</dbReference>
<protein>
    <submittedName>
        <fullName evidence="3">Universal stress family protein</fullName>
    </submittedName>
</protein>
<comment type="similarity">
    <text evidence="1">Belongs to the universal stress protein A family.</text>
</comment>
<evidence type="ECO:0000256" key="1">
    <source>
        <dbReference type="ARBA" id="ARBA00008791"/>
    </source>
</evidence>
<feature type="domain" description="UspA" evidence="2">
    <location>
        <begin position="4"/>
        <end position="151"/>
    </location>
</feature>
<evidence type="ECO:0000313" key="3">
    <source>
        <dbReference type="EMBL" id="KRM19987.1"/>
    </source>
</evidence>
<evidence type="ECO:0000259" key="2">
    <source>
        <dbReference type="Pfam" id="PF00582"/>
    </source>
</evidence>
<dbReference type="InterPro" id="IPR006015">
    <property type="entry name" value="Universal_stress_UspA"/>
</dbReference>
<dbReference type="AlphaFoldDB" id="A0A0R1WZ13"/>
<dbReference type="eggNOG" id="COG0589">
    <property type="taxonomic scope" value="Bacteria"/>
</dbReference>
<comment type="caution">
    <text evidence="3">The sequence shown here is derived from an EMBL/GenBank/DDBJ whole genome shotgun (WGS) entry which is preliminary data.</text>
</comment>
<dbReference type="SUPFAM" id="SSF52402">
    <property type="entry name" value="Adenine nucleotide alpha hydrolases-like"/>
    <property type="match status" value="1"/>
</dbReference>
<keyword evidence="4" id="KW-1185">Reference proteome</keyword>
<name>A0A0R1WZ13_9LACO</name>
<dbReference type="STRING" id="1423755.FC40_GL001238"/>
<proteinExistence type="inferred from homology"/>
<dbReference type="RefSeq" id="WP_025022198.1">
    <property type="nucleotide sequence ID" value="NZ_AZGD01000023.1"/>
</dbReference>